<dbReference type="RefSeq" id="WP_348264686.1">
    <property type="nucleotide sequence ID" value="NZ_CP121196.1"/>
</dbReference>
<protein>
    <submittedName>
        <fullName evidence="2">Uncharacterized protein</fullName>
    </submittedName>
</protein>
<dbReference type="EMBL" id="CP121196">
    <property type="protein sequence ID" value="XBH19469.1"/>
    <property type="molecule type" value="Genomic_DNA"/>
</dbReference>
<keyword evidence="1" id="KW-0732">Signal</keyword>
<accession>A0AAU7DP61</accession>
<proteinExistence type="predicted"/>
<evidence type="ECO:0000256" key="1">
    <source>
        <dbReference type="SAM" id="SignalP"/>
    </source>
</evidence>
<reference evidence="2" key="1">
    <citation type="submission" date="2023-03" db="EMBL/GenBank/DDBJ databases">
        <title>Edaphobacter sp.</title>
        <authorList>
            <person name="Huber K.J."/>
            <person name="Papendorf J."/>
            <person name="Pilke C."/>
            <person name="Bunk B."/>
            <person name="Sproeer C."/>
            <person name="Pester M."/>
        </authorList>
    </citation>
    <scope>NUCLEOTIDE SEQUENCE</scope>
    <source>
        <strain evidence="2">DSM 110680</strain>
    </source>
</reference>
<feature type="signal peptide" evidence="1">
    <location>
        <begin position="1"/>
        <end position="22"/>
    </location>
</feature>
<evidence type="ECO:0000313" key="2">
    <source>
        <dbReference type="EMBL" id="XBH19469.1"/>
    </source>
</evidence>
<organism evidence="2">
    <name type="scientific">Telmatobacter sp. DSM 110680</name>
    <dbReference type="NCBI Taxonomy" id="3036704"/>
    <lineage>
        <taxon>Bacteria</taxon>
        <taxon>Pseudomonadati</taxon>
        <taxon>Acidobacteriota</taxon>
        <taxon>Terriglobia</taxon>
        <taxon>Terriglobales</taxon>
        <taxon>Acidobacteriaceae</taxon>
        <taxon>Telmatobacter</taxon>
    </lineage>
</organism>
<sequence length="146" mass="16080">MRKALVPRFVAILLLSSATSFAMDRFDGHWLTKLTCPPKGSTLGYTWEFPATIQNNNFIGEHGTVGEPGYLRLEGRIADNGNAKFAANGIVASRQYARGVFAHKGEDYSYDVKAQFKETEGAGTRNEGMGIVGRPCVFEFKKQTNP</sequence>
<dbReference type="AlphaFoldDB" id="A0AAU7DP61"/>
<name>A0AAU7DP61_9BACT</name>
<gene>
    <name evidence="2" type="ORF">P8935_09140</name>
</gene>
<feature type="chain" id="PRO_5043728057" evidence="1">
    <location>
        <begin position="23"/>
        <end position="146"/>
    </location>
</feature>